<evidence type="ECO:0000313" key="2">
    <source>
        <dbReference type="EMBL" id="EOB08992.1"/>
    </source>
</evidence>
<accession>R0KFV4</accession>
<sequence length="266" mass="29596">MPCLFLACAAACLQDFCPPGFTLMLLITKCHRQKSPAKRAWFGTSSGQSLRWHLRPCCSISQWLRKAERISPSGSHRQAAKETSNRVKKKGNKFSGSGGLPASAPAAATVVLPCLRLRVHGAFIERGPSKGGSGGTPSRAAGLAPHRIWVRHAVRSCCAKLHSASSHLLWKILAREGRVKGRRENQATTGKWFCSSARVLQPRQIKHWIKQRGVIKVYSNPDHVARTCMVWNCLPVLIHWSEYHAVKVQFINFIILEQYKTGEKSL</sequence>
<name>R0KFV4_ANAPL</name>
<gene>
    <name evidence="2" type="ORF">Anapl_06171</name>
</gene>
<keyword evidence="3" id="KW-1185">Reference proteome</keyword>
<dbReference type="AlphaFoldDB" id="R0KFV4"/>
<evidence type="ECO:0000313" key="3">
    <source>
        <dbReference type="Proteomes" id="UP000296049"/>
    </source>
</evidence>
<organism evidence="2 3">
    <name type="scientific">Anas platyrhynchos</name>
    <name type="common">Mallard</name>
    <name type="synonym">Anas boschas</name>
    <dbReference type="NCBI Taxonomy" id="8839"/>
    <lineage>
        <taxon>Eukaryota</taxon>
        <taxon>Metazoa</taxon>
        <taxon>Chordata</taxon>
        <taxon>Craniata</taxon>
        <taxon>Vertebrata</taxon>
        <taxon>Euteleostomi</taxon>
        <taxon>Archelosauria</taxon>
        <taxon>Archosauria</taxon>
        <taxon>Dinosauria</taxon>
        <taxon>Saurischia</taxon>
        <taxon>Theropoda</taxon>
        <taxon>Coelurosauria</taxon>
        <taxon>Aves</taxon>
        <taxon>Neognathae</taxon>
        <taxon>Galloanserae</taxon>
        <taxon>Anseriformes</taxon>
        <taxon>Anatidae</taxon>
        <taxon>Anatinae</taxon>
        <taxon>Anas</taxon>
    </lineage>
</organism>
<reference evidence="3" key="1">
    <citation type="journal article" date="2013" name="Nat. Genet.">
        <title>The duck genome and transcriptome provide insight into an avian influenza virus reservoir species.</title>
        <authorList>
            <person name="Huang Y."/>
            <person name="Li Y."/>
            <person name="Burt D.W."/>
            <person name="Chen H."/>
            <person name="Zhang Y."/>
            <person name="Qian W."/>
            <person name="Kim H."/>
            <person name="Gan S."/>
            <person name="Zhao Y."/>
            <person name="Li J."/>
            <person name="Yi K."/>
            <person name="Feng H."/>
            <person name="Zhu P."/>
            <person name="Li B."/>
            <person name="Liu Q."/>
            <person name="Fairley S."/>
            <person name="Magor K.E."/>
            <person name="Du Z."/>
            <person name="Hu X."/>
            <person name="Goodman L."/>
            <person name="Tafer H."/>
            <person name="Vignal A."/>
            <person name="Lee T."/>
            <person name="Kim K.W."/>
            <person name="Sheng Z."/>
            <person name="An Y."/>
            <person name="Searle S."/>
            <person name="Herrero J."/>
            <person name="Groenen M.A."/>
            <person name="Crooijmans R.P."/>
            <person name="Faraut T."/>
            <person name="Cai Q."/>
            <person name="Webster R.G."/>
            <person name="Aldridge J.R."/>
            <person name="Warren W.C."/>
            <person name="Bartschat S."/>
            <person name="Kehr S."/>
            <person name="Marz M."/>
            <person name="Stadler P.F."/>
            <person name="Smith J."/>
            <person name="Kraus R.H."/>
            <person name="Zhao Y."/>
            <person name="Ren L."/>
            <person name="Fei J."/>
            <person name="Morisson M."/>
            <person name="Kaiser P."/>
            <person name="Griffin D.K."/>
            <person name="Rao M."/>
            <person name="Pitel F."/>
            <person name="Wang J."/>
            <person name="Li N."/>
        </authorList>
    </citation>
    <scope>NUCLEOTIDE SEQUENCE [LARGE SCALE GENOMIC DNA]</scope>
</reference>
<feature type="region of interest" description="Disordered" evidence="1">
    <location>
        <begin position="71"/>
        <end position="103"/>
    </location>
</feature>
<proteinExistence type="predicted"/>
<dbReference type="Proteomes" id="UP000296049">
    <property type="component" value="Unassembled WGS sequence"/>
</dbReference>
<protein>
    <submittedName>
        <fullName evidence="2">Uncharacterized protein</fullName>
    </submittedName>
</protein>
<dbReference type="EMBL" id="KB742402">
    <property type="protein sequence ID" value="EOB08992.1"/>
    <property type="molecule type" value="Genomic_DNA"/>
</dbReference>
<evidence type="ECO:0000256" key="1">
    <source>
        <dbReference type="SAM" id="MobiDB-lite"/>
    </source>
</evidence>